<evidence type="ECO:0000259" key="16">
    <source>
        <dbReference type="Pfam" id="PF00485"/>
    </source>
</evidence>
<name>S2W0E5_9ACTN</name>
<protein>
    <recommendedName>
        <fullName evidence="6 14">Pantothenate kinase</fullName>
        <ecNumber evidence="5 14">2.7.1.33</ecNumber>
    </recommendedName>
    <alternativeName>
        <fullName evidence="13 14">Pantothenic acid kinase</fullName>
    </alternativeName>
</protein>
<comment type="similarity">
    <text evidence="4 14 15">Belongs to the prokaryotic pantothenate kinase family.</text>
</comment>
<dbReference type="GO" id="GO:0005737">
    <property type="term" value="C:cytoplasm"/>
    <property type="evidence" value="ECO:0007669"/>
    <property type="project" value="UniProtKB-SubCell"/>
</dbReference>
<evidence type="ECO:0000256" key="13">
    <source>
        <dbReference type="ARBA" id="ARBA00032866"/>
    </source>
</evidence>
<comment type="catalytic activity">
    <reaction evidence="1 14 15">
        <text>(R)-pantothenate + ATP = (R)-4'-phosphopantothenate + ADP + H(+)</text>
        <dbReference type="Rhea" id="RHEA:16373"/>
        <dbReference type="ChEBI" id="CHEBI:10986"/>
        <dbReference type="ChEBI" id="CHEBI:15378"/>
        <dbReference type="ChEBI" id="CHEBI:29032"/>
        <dbReference type="ChEBI" id="CHEBI:30616"/>
        <dbReference type="ChEBI" id="CHEBI:456216"/>
        <dbReference type="EC" id="2.7.1.33"/>
    </reaction>
</comment>
<dbReference type="Pfam" id="PF00485">
    <property type="entry name" value="PRK"/>
    <property type="match status" value="1"/>
</dbReference>
<comment type="pathway">
    <text evidence="3 14 15">Cofactor biosynthesis; coenzyme A biosynthesis; CoA from (R)-pantothenate: step 1/5.</text>
</comment>
<dbReference type="HAMAP" id="MF_00215">
    <property type="entry name" value="Pantothen_kinase_1"/>
    <property type="match status" value="1"/>
</dbReference>
<evidence type="ECO:0000256" key="6">
    <source>
        <dbReference type="ARBA" id="ARBA00015080"/>
    </source>
</evidence>
<dbReference type="AlphaFoldDB" id="S2W0E5"/>
<dbReference type="InterPro" id="IPR027417">
    <property type="entry name" value="P-loop_NTPase"/>
</dbReference>
<comment type="subcellular location">
    <subcellularLocation>
        <location evidence="2 14 15">Cytoplasm</location>
    </subcellularLocation>
</comment>
<evidence type="ECO:0000256" key="9">
    <source>
        <dbReference type="ARBA" id="ARBA00022741"/>
    </source>
</evidence>
<evidence type="ECO:0000256" key="11">
    <source>
        <dbReference type="ARBA" id="ARBA00022840"/>
    </source>
</evidence>
<evidence type="ECO:0000256" key="3">
    <source>
        <dbReference type="ARBA" id="ARBA00005225"/>
    </source>
</evidence>
<evidence type="ECO:0000256" key="1">
    <source>
        <dbReference type="ARBA" id="ARBA00001206"/>
    </source>
</evidence>
<evidence type="ECO:0000256" key="4">
    <source>
        <dbReference type="ARBA" id="ARBA00006087"/>
    </source>
</evidence>
<evidence type="ECO:0000256" key="10">
    <source>
        <dbReference type="ARBA" id="ARBA00022777"/>
    </source>
</evidence>
<dbReference type="PATRIC" id="fig|883161.3.peg.729"/>
<dbReference type="GO" id="GO:0005524">
    <property type="term" value="F:ATP binding"/>
    <property type="evidence" value="ECO:0007669"/>
    <property type="project" value="UniProtKB-UniRule"/>
</dbReference>
<dbReference type="NCBIfam" id="TIGR00554">
    <property type="entry name" value="panK_bact"/>
    <property type="match status" value="1"/>
</dbReference>
<keyword evidence="11 14" id="KW-0067">ATP-binding</keyword>
<dbReference type="Gene3D" id="3.40.50.300">
    <property type="entry name" value="P-loop containing nucleotide triphosphate hydrolases"/>
    <property type="match status" value="1"/>
</dbReference>
<evidence type="ECO:0000256" key="5">
    <source>
        <dbReference type="ARBA" id="ARBA00012102"/>
    </source>
</evidence>
<proteinExistence type="inferred from homology"/>
<dbReference type="GO" id="GO:0004594">
    <property type="term" value="F:pantothenate kinase activity"/>
    <property type="evidence" value="ECO:0007669"/>
    <property type="project" value="UniProtKB-UniRule"/>
</dbReference>
<dbReference type="SUPFAM" id="SSF52540">
    <property type="entry name" value="P-loop containing nucleoside triphosphate hydrolases"/>
    <property type="match status" value="1"/>
</dbReference>
<dbReference type="RefSeq" id="WP_016455573.1">
    <property type="nucleotide sequence ID" value="NZ_KE150269.1"/>
</dbReference>
<keyword evidence="12 14" id="KW-0173">Coenzyme A biosynthesis</keyword>
<sequence length="319" mass="36182">MQMSIAVRQSPNRPWLILPRQSWAQLAQASHTTLDSATLEKLRGLQDPTSLQDVEEVYLPLTQLVELYRKNTARMYSNSNEFLGIKPTRTPFVIGVAGSVAVGKSTTARLLAELLRRQPSAPKVDLVTTDGFLFPNDELERRGILDRKGFPESYDQRAMLEFVIAVKSGNPRVVAPKYSHLIYNIVKDDKIVIEQPDVLIVEGLNVLQPATIQRNGQRLTVSDFLDFSVYVDADEADIRRWYLSRFLALRSSAFADPSSYFHKYATLDDSEARETSLSIWETTNGPNLRANIDPTRERATVVLRKSSDHSIRHVRIRKI</sequence>
<evidence type="ECO:0000256" key="8">
    <source>
        <dbReference type="ARBA" id="ARBA00022679"/>
    </source>
</evidence>
<dbReference type="GO" id="GO:0015937">
    <property type="term" value="P:coenzyme A biosynthetic process"/>
    <property type="evidence" value="ECO:0007669"/>
    <property type="project" value="UniProtKB-UniRule"/>
</dbReference>
<organism evidence="17 18">
    <name type="scientific">Propionimicrobium lymphophilum ACS-093-V-SCH5</name>
    <dbReference type="NCBI Taxonomy" id="883161"/>
    <lineage>
        <taxon>Bacteria</taxon>
        <taxon>Bacillati</taxon>
        <taxon>Actinomycetota</taxon>
        <taxon>Actinomycetes</taxon>
        <taxon>Propionibacteriales</taxon>
        <taxon>Propionibacteriaceae</taxon>
        <taxon>Propionimicrobium</taxon>
    </lineage>
</organism>
<dbReference type="STRING" id="883161.HMPREF9306_00729"/>
<keyword evidence="7 14" id="KW-0963">Cytoplasm</keyword>
<keyword evidence="10 14" id="KW-0418">Kinase</keyword>
<gene>
    <name evidence="14" type="primary">coaA</name>
    <name evidence="17" type="ORF">HMPREF9306_00729</name>
</gene>
<dbReference type="PANTHER" id="PTHR10285">
    <property type="entry name" value="URIDINE KINASE"/>
    <property type="match status" value="1"/>
</dbReference>
<evidence type="ECO:0000313" key="18">
    <source>
        <dbReference type="Proteomes" id="UP000014417"/>
    </source>
</evidence>
<dbReference type="PIRSF" id="PIRSF000545">
    <property type="entry name" value="Pantothenate_kin"/>
    <property type="match status" value="1"/>
</dbReference>
<dbReference type="InterPro" id="IPR006083">
    <property type="entry name" value="PRK/URK"/>
</dbReference>
<dbReference type="InterPro" id="IPR004566">
    <property type="entry name" value="PanK"/>
</dbReference>
<accession>S2W0E5</accession>
<feature type="domain" description="Phosphoribulokinase/uridine kinase" evidence="16">
    <location>
        <begin position="93"/>
        <end position="235"/>
    </location>
</feature>
<keyword evidence="9 14" id="KW-0547">Nucleotide-binding</keyword>
<dbReference type="EMBL" id="AGZR01000005">
    <property type="protein sequence ID" value="EPD33198.1"/>
    <property type="molecule type" value="Genomic_DNA"/>
</dbReference>
<keyword evidence="8 14" id="KW-0808">Transferase</keyword>
<evidence type="ECO:0000256" key="14">
    <source>
        <dbReference type="HAMAP-Rule" id="MF_00215"/>
    </source>
</evidence>
<comment type="caution">
    <text evidence="17">The sequence shown here is derived from an EMBL/GenBank/DDBJ whole genome shotgun (WGS) entry which is preliminary data.</text>
</comment>
<keyword evidence="18" id="KW-1185">Reference proteome</keyword>
<dbReference type="HOGENOM" id="CLU_053818_1_1_11"/>
<reference evidence="17 18" key="1">
    <citation type="submission" date="2013-04" db="EMBL/GenBank/DDBJ databases">
        <title>The Genome Sequence of Propionimicrobium lymphophilum ACS-093-V-SCH5.</title>
        <authorList>
            <consortium name="The Broad Institute Genomics Platform"/>
            <person name="Earl A."/>
            <person name="Ward D."/>
            <person name="Feldgarden M."/>
            <person name="Gevers D."/>
            <person name="Saerens B."/>
            <person name="Vaneechoutte M."/>
            <person name="Walker B."/>
            <person name="Young S."/>
            <person name="Zeng Q."/>
            <person name="Gargeya S."/>
            <person name="Fitzgerald M."/>
            <person name="Haas B."/>
            <person name="Abouelleil A."/>
            <person name="Allen A.W."/>
            <person name="Alvarado L."/>
            <person name="Arachchi H.M."/>
            <person name="Berlin A.M."/>
            <person name="Chapman S.B."/>
            <person name="Gainer-Dewar J."/>
            <person name="Goldberg J."/>
            <person name="Griggs A."/>
            <person name="Gujja S."/>
            <person name="Hansen M."/>
            <person name="Howarth C."/>
            <person name="Imamovic A."/>
            <person name="Ireland A."/>
            <person name="Larimer J."/>
            <person name="McCowan C."/>
            <person name="Murphy C."/>
            <person name="Pearson M."/>
            <person name="Poon T.W."/>
            <person name="Priest M."/>
            <person name="Roberts A."/>
            <person name="Saif S."/>
            <person name="Shea T."/>
            <person name="Sisk P."/>
            <person name="Sykes S."/>
            <person name="Wortman J."/>
            <person name="Nusbaum C."/>
            <person name="Birren B."/>
        </authorList>
    </citation>
    <scope>NUCLEOTIDE SEQUENCE [LARGE SCALE GENOMIC DNA]</scope>
    <source>
        <strain evidence="17 18">ACS-093-V-SCH5</strain>
    </source>
</reference>
<evidence type="ECO:0000256" key="12">
    <source>
        <dbReference type="ARBA" id="ARBA00022993"/>
    </source>
</evidence>
<evidence type="ECO:0000256" key="7">
    <source>
        <dbReference type="ARBA" id="ARBA00022490"/>
    </source>
</evidence>
<feature type="binding site" evidence="14">
    <location>
        <begin position="98"/>
        <end position="105"/>
    </location>
    <ligand>
        <name>ATP</name>
        <dbReference type="ChEBI" id="CHEBI:30616"/>
    </ligand>
</feature>
<dbReference type="Proteomes" id="UP000014417">
    <property type="component" value="Unassembled WGS sequence"/>
</dbReference>
<dbReference type="EC" id="2.7.1.33" evidence="5 14"/>
<evidence type="ECO:0000256" key="15">
    <source>
        <dbReference type="RuleBase" id="RU003530"/>
    </source>
</evidence>
<evidence type="ECO:0000313" key="17">
    <source>
        <dbReference type="EMBL" id="EPD33198.1"/>
    </source>
</evidence>
<evidence type="ECO:0000256" key="2">
    <source>
        <dbReference type="ARBA" id="ARBA00004496"/>
    </source>
</evidence>
<dbReference type="CDD" id="cd02025">
    <property type="entry name" value="PanK"/>
    <property type="match status" value="1"/>
</dbReference>
<dbReference type="UniPathway" id="UPA00241">
    <property type="reaction ID" value="UER00352"/>
</dbReference>